<evidence type="ECO:0000313" key="2">
    <source>
        <dbReference type="Proteomes" id="UP000654257"/>
    </source>
</evidence>
<name>A0A917LI91_9NOCA</name>
<dbReference type="InterPro" id="IPR027417">
    <property type="entry name" value="P-loop_NTPase"/>
</dbReference>
<evidence type="ECO:0008006" key="3">
    <source>
        <dbReference type="Google" id="ProtNLM"/>
    </source>
</evidence>
<sequence length="1390" mass="153650">MLIGAPGSGKSSFLMFAAADILAAEPQSAPLQRAHGGDLPLWLPFGFLCRHLDGSTTNSVLSAIEAWVTQQGGSSDWHLAQPALDDERAILLVDGIDEWTDPASAEHALGLIESFVSQRSIGAILTARPYALDRLNWVESWDKAALAPLTRPQQIALVTRVLSESDTTGVEVPSNPHAESFLTELGQVSALSSLLATPLFLGLLAKSWRGESLPPQRFRLFSALVRLLVDKHPQMRRRASSAAGSDFSTVEMLTVLRGVAYQSRIDGGSAIRTRQEMTHRFRHELRREDGLAYPPADAARVATAVLSQAEDEYGLLVPQGAGMVGFLHRVLLDQLAGEHLATLTPDEQQCTLTVRAGDPTWRDVLIAALATQVNAHVNTSLLTHLSGHPDVDPDDRYELIAEAIAADVAITTNKQSQWVSEIVDRVDGHSDTVHRARLIESLVSMTKQASLRSRLLTTFTRWLNAAHPEPTSPLWMLRDSAVAEAGVLPALLWGLRHEEEAVQLNAAHALAVRYAGDGAVGARIEANIYEGANAIDQAFALLSLGTGWPDWPQLPTLLAWARVQRTPELRVCAVHLLHQVAGGGFDYLTDEEKQWFGGLLRHDRIRPRDHWRDLAMPFVQHAVSEQPTAAHRVLEILSDNERTGGDQSMAWLLACTTFSEDAAIRNWVIDELKHPDRDRLRWFNLTMIPESWRADPEFVRSIARTLRDDSVKIPFNEGLVALAELSADDEALDALLPALDSWRPGYVAAALLRRFRDRPDVRAVFEERLYGSVETAAPLAQFALEVLGNAEGFRVLVELLRSSAVDDREKRVVVATAVADAWVRFVNAPDEPESAAIMKGYDPDELATRCVAVGTDYLLWHVGSVIGAWPSHPAVVAFALAALRHPRYISSGVQDPTPPAIVRAYGARVDATATTMMNAVLDQLAYLPPHLREVLVDALTRSDLTPAALRDLLGDWSEDPDVWVQRTALTGIIRRIERYRISPNAVQTPEEVNDWVRLQVRSELSGYGPIHDNRRQTGWVGMLMLADFGLHDDLRETIGEPTRPGVRLQHWAGGVDRELVDLINTKWDELFAHFGDDLFVLLSATNVRDVPKNPRARVLGYLSTSSSPHPAVDELIREEAEANSQFRSSAEYLIWAHRRGRRDLDLFVACMASVGSLTSNQRETDGLYDLLVDLNSWQFSADALRQVFVQQPGFETKPVLRALFCELFPTDERSRTMFAELEEWFRVGDSRQRREWVDTLAIAVRLAPASVLPVIVERALQILFWDTADVFPLVTGPLLRRLRSDPDAVSAFRSAIENPASADTSTVIWAGPVGHERAQDATASTQRAYLAASVLRHTGLLNENTAATARDALAANPDVVVSEPFTGVERSAHSALANLIRPQSRRDWGL</sequence>
<dbReference type="Gene3D" id="3.40.50.300">
    <property type="entry name" value="P-loop containing nucleotide triphosphate hydrolases"/>
    <property type="match status" value="1"/>
</dbReference>
<dbReference type="EMBL" id="BMCU01000006">
    <property type="protein sequence ID" value="GGG27528.1"/>
    <property type="molecule type" value="Genomic_DNA"/>
</dbReference>
<dbReference type="InterPro" id="IPR016024">
    <property type="entry name" value="ARM-type_fold"/>
</dbReference>
<dbReference type="Proteomes" id="UP000654257">
    <property type="component" value="Unassembled WGS sequence"/>
</dbReference>
<reference evidence="1" key="2">
    <citation type="submission" date="2020-09" db="EMBL/GenBank/DDBJ databases">
        <authorList>
            <person name="Sun Q."/>
            <person name="Sedlacek I."/>
        </authorList>
    </citation>
    <scope>NUCLEOTIDE SEQUENCE</scope>
    <source>
        <strain evidence="1">CCM 7905</strain>
    </source>
</reference>
<organism evidence="1 2">
    <name type="scientific">Rhodococcoides trifolii</name>
    <dbReference type="NCBI Taxonomy" id="908250"/>
    <lineage>
        <taxon>Bacteria</taxon>
        <taxon>Bacillati</taxon>
        <taxon>Actinomycetota</taxon>
        <taxon>Actinomycetes</taxon>
        <taxon>Mycobacteriales</taxon>
        <taxon>Nocardiaceae</taxon>
        <taxon>Rhodococcoides</taxon>
    </lineage>
</organism>
<proteinExistence type="predicted"/>
<accession>A0A917LI91</accession>
<keyword evidence="2" id="KW-1185">Reference proteome</keyword>
<reference evidence="1" key="1">
    <citation type="journal article" date="2014" name="Int. J. Syst. Evol. Microbiol.">
        <title>Complete genome sequence of Corynebacterium casei LMG S-19264T (=DSM 44701T), isolated from a smear-ripened cheese.</title>
        <authorList>
            <consortium name="US DOE Joint Genome Institute (JGI-PGF)"/>
            <person name="Walter F."/>
            <person name="Albersmeier A."/>
            <person name="Kalinowski J."/>
            <person name="Ruckert C."/>
        </authorList>
    </citation>
    <scope>NUCLEOTIDE SEQUENCE</scope>
    <source>
        <strain evidence="1">CCM 7905</strain>
    </source>
</reference>
<evidence type="ECO:0000313" key="1">
    <source>
        <dbReference type="EMBL" id="GGG27528.1"/>
    </source>
</evidence>
<dbReference type="SUPFAM" id="SSF48371">
    <property type="entry name" value="ARM repeat"/>
    <property type="match status" value="1"/>
</dbReference>
<comment type="caution">
    <text evidence="1">The sequence shown here is derived from an EMBL/GenBank/DDBJ whole genome shotgun (WGS) entry which is preliminary data.</text>
</comment>
<gene>
    <name evidence="1" type="ORF">GCM10007304_46690</name>
</gene>
<protein>
    <recommendedName>
        <fullName evidence="3">NACHT domain-containing protein</fullName>
    </recommendedName>
</protein>